<reference evidence="8 9" key="1">
    <citation type="submission" date="2016-10" db="EMBL/GenBank/DDBJ databases">
        <authorList>
            <person name="Cai Z."/>
        </authorList>
    </citation>
    <scope>NUCLEOTIDE SEQUENCE [LARGE SCALE GENOMIC DNA]</scope>
</reference>
<dbReference type="GO" id="GO:0032977">
    <property type="term" value="F:membrane insertase activity"/>
    <property type="evidence" value="ECO:0007669"/>
    <property type="project" value="InterPro"/>
</dbReference>
<evidence type="ECO:0000256" key="2">
    <source>
        <dbReference type="ARBA" id="ARBA00010583"/>
    </source>
</evidence>
<evidence type="ECO:0000313" key="8">
    <source>
        <dbReference type="EMBL" id="SZX65844.1"/>
    </source>
</evidence>
<feature type="compositionally biased region" description="Low complexity" evidence="6">
    <location>
        <begin position="510"/>
        <end position="543"/>
    </location>
</feature>
<feature type="compositionally biased region" description="Low complexity" evidence="6">
    <location>
        <begin position="174"/>
        <end position="201"/>
    </location>
</feature>
<evidence type="ECO:0000256" key="7">
    <source>
        <dbReference type="SAM" id="Phobius"/>
    </source>
</evidence>
<dbReference type="InterPro" id="IPR001708">
    <property type="entry name" value="YidC/ALB3/OXA1/COX18"/>
</dbReference>
<dbReference type="AlphaFoldDB" id="A0A383VMC7"/>
<gene>
    <name evidence="8" type="ORF">BQ4739_LOCUS6308</name>
</gene>
<keyword evidence="9" id="KW-1185">Reference proteome</keyword>
<feature type="transmembrane region" description="Helical" evidence="7">
    <location>
        <begin position="322"/>
        <end position="343"/>
    </location>
</feature>
<dbReference type="STRING" id="3088.A0A383VMC7"/>
<evidence type="ECO:0000256" key="4">
    <source>
        <dbReference type="ARBA" id="ARBA00022989"/>
    </source>
</evidence>
<keyword evidence="5 7" id="KW-0472">Membrane</keyword>
<dbReference type="GO" id="GO:0032979">
    <property type="term" value="P:protein insertion into mitochondrial inner membrane from matrix"/>
    <property type="evidence" value="ECO:0007669"/>
    <property type="project" value="TreeGrafter"/>
</dbReference>
<dbReference type="SUPFAM" id="SSF48452">
    <property type="entry name" value="TPR-like"/>
    <property type="match status" value="1"/>
</dbReference>
<comment type="similarity">
    <text evidence="2">Belongs to the OXA1/ALB3/YidC (TC 2.A.9.2) family.</text>
</comment>
<feature type="transmembrane region" description="Helical" evidence="7">
    <location>
        <begin position="276"/>
        <end position="301"/>
    </location>
</feature>
<dbReference type="InterPro" id="IPR011990">
    <property type="entry name" value="TPR-like_helical_dom_sf"/>
</dbReference>
<feature type="region of interest" description="Disordered" evidence="6">
    <location>
        <begin position="174"/>
        <end position="203"/>
    </location>
</feature>
<feature type="transmembrane region" description="Helical" evidence="7">
    <location>
        <begin position="228"/>
        <end position="249"/>
    </location>
</feature>
<protein>
    <submittedName>
        <fullName evidence="8">Uncharacterized protein</fullName>
    </submittedName>
</protein>
<sequence length="719" mass="75515">MASGRGALARLLVSVNRTGLRVNDSAVPLAAAPGALHRAAFSSSSSSSELPSTLATQQPVEQLLSTCSSTAADAAADAAAAAASSISAAQPLEPLAQLLNPFVLGSSIWELGHSMTGLPWWASIPATTLAMRFALLPLTLKAKSAALNWVLLQNSFQTANNLLAQIQQQQQQQQGAAAAAGDKASQASSSPGQQQQQQSIEQLKRPSKLKLVRSYYRYFRKQQRTTSMWWWVANAAVQANTFVIMSVALRQMADSQWPGMADQGLFWFADLTQPSVLLPSLACPYGVAGTLLPVAMVALYLKTVQQSPAVRSAGMKLLLDCGSLPYFCMACLVPQATLLYWAGNSVFFYGMQSALAVPNVARRLGLPNMLLPTPRGPREERERAEQEAKDAHQLICGSEDDGFLRFLAANYMSRGRHQQALQCLQRLTVLAPGDSSAFSALGKTAAELQQWPTAAAAYGRSAELHAAVGEVEEQATELVLSGKHWLNAVAEVRQQQKAAAAAAKDKHGRSSSSSSSSSSSASSSKGSSSSSQGSGSSSSEGSSDGADEPITWGVNVDKEQDYIEAALKVLHAAVSLPAEAAGEGRYLLAMAQAAGRQRNEALATSQQYWAAACNASHSDPAAKSNAAAKLLPVLANLCKQYHAQGEDESVMATAALAAEVAQAGWDRQSREQLYDTLGAAAQAAAAGGRFALAEQLKGLQGKLLGSSTGSSSSSSVKGA</sequence>
<evidence type="ECO:0000313" key="9">
    <source>
        <dbReference type="Proteomes" id="UP000256970"/>
    </source>
</evidence>
<feature type="region of interest" description="Disordered" evidence="6">
    <location>
        <begin position="497"/>
        <end position="551"/>
    </location>
</feature>
<evidence type="ECO:0000256" key="5">
    <source>
        <dbReference type="ARBA" id="ARBA00023136"/>
    </source>
</evidence>
<keyword evidence="4 7" id="KW-1133">Transmembrane helix</keyword>
<accession>A0A383VMC7</accession>
<dbReference type="Proteomes" id="UP000256970">
    <property type="component" value="Unassembled WGS sequence"/>
</dbReference>
<dbReference type="GO" id="GO:0005743">
    <property type="term" value="C:mitochondrial inner membrane"/>
    <property type="evidence" value="ECO:0007669"/>
    <property type="project" value="TreeGrafter"/>
</dbReference>
<evidence type="ECO:0000256" key="1">
    <source>
        <dbReference type="ARBA" id="ARBA00004141"/>
    </source>
</evidence>
<keyword evidence="3 7" id="KW-0812">Transmembrane</keyword>
<dbReference type="PANTHER" id="PTHR12428:SF65">
    <property type="entry name" value="CYTOCHROME C OXIDASE ASSEMBLY PROTEIN COX18, MITOCHONDRIAL"/>
    <property type="match status" value="1"/>
</dbReference>
<evidence type="ECO:0000256" key="3">
    <source>
        <dbReference type="ARBA" id="ARBA00022692"/>
    </source>
</evidence>
<dbReference type="EMBL" id="FNXT01000665">
    <property type="protein sequence ID" value="SZX65844.1"/>
    <property type="molecule type" value="Genomic_DNA"/>
</dbReference>
<dbReference type="Gene3D" id="1.25.40.10">
    <property type="entry name" value="Tetratricopeptide repeat domain"/>
    <property type="match status" value="1"/>
</dbReference>
<dbReference type="PANTHER" id="PTHR12428">
    <property type="entry name" value="OXA1"/>
    <property type="match status" value="1"/>
</dbReference>
<evidence type="ECO:0000256" key="6">
    <source>
        <dbReference type="SAM" id="MobiDB-lite"/>
    </source>
</evidence>
<comment type="subcellular location">
    <subcellularLocation>
        <location evidence="1">Membrane</location>
        <topology evidence="1">Multi-pass membrane protein</topology>
    </subcellularLocation>
</comment>
<proteinExistence type="inferred from homology"/>
<organism evidence="8 9">
    <name type="scientific">Tetradesmus obliquus</name>
    <name type="common">Green alga</name>
    <name type="synonym">Acutodesmus obliquus</name>
    <dbReference type="NCBI Taxonomy" id="3088"/>
    <lineage>
        <taxon>Eukaryota</taxon>
        <taxon>Viridiplantae</taxon>
        <taxon>Chlorophyta</taxon>
        <taxon>core chlorophytes</taxon>
        <taxon>Chlorophyceae</taxon>
        <taxon>CS clade</taxon>
        <taxon>Sphaeropleales</taxon>
        <taxon>Scenedesmaceae</taxon>
        <taxon>Tetradesmus</taxon>
    </lineage>
</organism>
<name>A0A383VMC7_TETOB</name>